<dbReference type="Proteomes" id="UP000199561">
    <property type="component" value="Unassembled WGS sequence"/>
</dbReference>
<evidence type="ECO:0000313" key="6">
    <source>
        <dbReference type="Proteomes" id="UP000199561"/>
    </source>
</evidence>
<reference evidence="4" key="2">
    <citation type="submission" date="2021-02" db="EMBL/GenBank/DDBJ databases">
        <authorList>
            <person name="Han P."/>
        </authorList>
    </citation>
    <scope>NUCLEOTIDE SEQUENCE</scope>
    <source>
        <strain evidence="4">Nitrosomonas nitrosa 18-3D</strain>
    </source>
</reference>
<feature type="coiled-coil region" evidence="1">
    <location>
        <begin position="43"/>
        <end position="97"/>
    </location>
</feature>
<feature type="coiled-coil region" evidence="1">
    <location>
        <begin position="123"/>
        <end position="218"/>
    </location>
</feature>
<keyword evidence="3" id="KW-0732">Signal</keyword>
<feature type="signal peptide" evidence="3">
    <location>
        <begin position="1"/>
        <end position="21"/>
    </location>
</feature>
<keyword evidence="2" id="KW-1133">Transmembrane helix</keyword>
<evidence type="ECO:0008006" key="7">
    <source>
        <dbReference type="Google" id="ProtNLM"/>
    </source>
</evidence>
<keyword evidence="2" id="KW-0812">Transmembrane</keyword>
<dbReference type="SUPFAM" id="SSF82689">
    <property type="entry name" value="Mechanosensitive channel protein MscS (YggB), C-terminal domain"/>
    <property type="match status" value="1"/>
</dbReference>
<accession>A0A1I4RIH2</accession>
<name>A0A1I4RIH2_9PROT</name>
<feature type="transmembrane region" description="Helical" evidence="2">
    <location>
        <begin position="283"/>
        <end position="301"/>
    </location>
</feature>
<evidence type="ECO:0000256" key="3">
    <source>
        <dbReference type="SAM" id="SignalP"/>
    </source>
</evidence>
<keyword evidence="6" id="KW-1185">Reference proteome</keyword>
<evidence type="ECO:0000313" key="5">
    <source>
        <dbReference type="EMBL" id="SFM51710.1"/>
    </source>
</evidence>
<dbReference type="EMBL" id="FOUF01000019">
    <property type="protein sequence ID" value="SFM51710.1"/>
    <property type="molecule type" value="Genomic_DNA"/>
</dbReference>
<keyword evidence="1" id="KW-0175">Coiled coil</keyword>
<evidence type="ECO:0000256" key="1">
    <source>
        <dbReference type="SAM" id="Coils"/>
    </source>
</evidence>
<reference evidence="5 6" key="1">
    <citation type="submission" date="2016-10" db="EMBL/GenBank/DDBJ databases">
        <authorList>
            <person name="de Groot N.N."/>
        </authorList>
    </citation>
    <scope>NUCLEOTIDE SEQUENCE [LARGE SCALE GENOMIC DNA]</scope>
    <source>
        <strain evidence="5 6">Nm146</strain>
    </source>
</reference>
<organism evidence="5 6">
    <name type="scientific">Nitrosomonas nitrosa</name>
    <dbReference type="NCBI Taxonomy" id="52442"/>
    <lineage>
        <taxon>Bacteria</taxon>
        <taxon>Pseudomonadati</taxon>
        <taxon>Pseudomonadota</taxon>
        <taxon>Betaproteobacteria</taxon>
        <taxon>Nitrosomonadales</taxon>
        <taxon>Nitrosomonadaceae</taxon>
        <taxon>Nitrosomonas</taxon>
    </lineage>
</organism>
<dbReference type="EMBL" id="CAJNAP010000009">
    <property type="protein sequence ID" value="CAE6498877.1"/>
    <property type="molecule type" value="Genomic_DNA"/>
</dbReference>
<dbReference type="GO" id="GO:0016020">
    <property type="term" value="C:membrane"/>
    <property type="evidence" value="ECO:0007669"/>
    <property type="project" value="InterPro"/>
</dbReference>
<dbReference type="InterPro" id="IPR011066">
    <property type="entry name" value="MscS_channel_C_sf"/>
</dbReference>
<evidence type="ECO:0000313" key="4">
    <source>
        <dbReference type="EMBL" id="CAE6498877.1"/>
    </source>
</evidence>
<proteinExistence type="predicted"/>
<feature type="transmembrane region" description="Helical" evidence="2">
    <location>
        <begin position="307"/>
        <end position="324"/>
    </location>
</feature>
<sequence>MTLCKLTFAFLFALLLPAVYAQTVPETKPLAPVTAQPDESPSSEELMQALLTAIKEIEKERAELNQQLKRTPDPAAAQQIREQLEPLDQRLRDLQNSFEEMVTGGHSLSSLIDKTEDTPFNWQQELEQIVRPLLDELKQLTERPRLMERLKSEQAVQEHRLQLANEAITELEKTLEQTKAPLVRQSTQTLLEQWQDQKENAEGRLQRINTQLTRLSASSDDIGEELTTRLQTFASGRGLNLLLAVAGFALVYLTLTGLGRLISRFPNRKREPGTRRMARAVALLLRGFTVILALFATMLILYVRGDWLLLGLLILLTIGLALGLQKSLPRYVKEIRILLNMGSVREGERIVYNGIPWRIASLNIFSTLYNPLLHGGGVLRLPIDQLVELQSRPYSPDEPWFPSKEGDIVILEGDIYGKVLIQTPEIVQVQIVGATTTFRVADYLGKNPRNLSQDGFAIPIVFGLDYQHQNTLLSDIVPTLRTYLEEQLAQQPFQPHLKALLVEFNEAASSSLNLLIVAVFTGAAAEDYWSIRRFLQRTTVSACNHYGWVIPFDQLTVHLPTPRQPALPSLKELT</sequence>
<gene>
    <name evidence="4" type="ORF">NMYAN_170018</name>
    <name evidence="5" type="ORF">SAMN05421880_11933</name>
</gene>
<evidence type="ECO:0000256" key="2">
    <source>
        <dbReference type="SAM" id="Phobius"/>
    </source>
</evidence>
<dbReference type="Proteomes" id="UP000601736">
    <property type="component" value="Unassembled WGS sequence"/>
</dbReference>
<dbReference type="STRING" id="52442.SAMN05421880_11933"/>
<dbReference type="AlphaFoldDB" id="A0A1I4RIH2"/>
<feature type="transmembrane region" description="Helical" evidence="2">
    <location>
        <begin position="241"/>
        <end position="262"/>
    </location>
</feature>
<protein>
    <recommendedName>
        <fullName evidence="7">Mechanosensitive ion channel</fullName>
    </recommendedName>
</protein>
<keyword evidence="2" id="KW-0472">Membrane</keyword>
<dbReference type="RefSeq" id="WP_090669853.1">
    <property type="nucleotide sequence ID" value="NZ_CAJNAP010000009.1"/>
</dbReference>
<feature type="chain" id="PRO_5042685672" description="Mechanosensitive ion channel" evidence="3">
    <location>
        <begin position="22"/>
        <end position="574"/>
    </location>
</feature>